<evidence type="ECO:0000256" key="2">
    <source>
        <dbReference type="ARBA" id="ARBA00023015"/>
    </source>
</evidence>
<dbReference type="Proteomes" id="UP000035651">
    <property type="component" value="Chromosome"/>
</dbReference>
<keyword evidence="3" id="KW-0804">Transcription</keyword>
<protein>
    <recommendedName>
        <fullName evidence="4">LysR substrate-binding domain-containing protein</fullName>
    </recommendedName>
</protein>
<accession>A0A173H055</accession>
<evidence type="ECO:0000259" key="4">
    <source>
        <dbReference type="Pfam" id="PF03466"/>
    </source>
</evidence>
<dbReference type="EMBL" id="CP011807">
    <property type="protein sequence ID" value="ANI21671.1"/>
    <property type="molecule type" value="Genomic_DNA"/>
</dbReference>
<dbReference type="AlphaFoldDB" id="A0A173H055"/>
<keyword evidence="6" id="KW-1185">Reference proteome</keyword>
<evidence type="ECO:0000256" key="1">
    <source>
        <dbReference type="ARBA" id="ARBA00009437"/>
    </source>
</evidence>
<comment type="similarity">
    <text evidence="1">Belongs to the LysR transcriptional regulatory family.</text>
</comment>
<feature type="domain" description="LysR substrate-binding" evidence="4">
    <location>
        <begin position="2"/>
        <end position="145"/>
    </location>
</feature>
<organism evidence="5 6">
    <name type="scientific">Pandoraea faecigallinarum</name>
    <dbReference type="NCBI Taxonomy" id="656179"/>
    <lineage>
        <taxon>Bacteria</taxon>
        <taxon>Pseudomonadati</taxon>
        <taxon>Pseudomonadota</taxon>
        <taxon>Betaproteobacteria</taxon>
        <taxon>Burkholderiales</taxon>
        <taxon>Burkholderiaceae</taxon>
        <taxon>Pandoraea</taxon>
    </lineage>
</organism>
<keyword evidence="2" id="KW-0805">Transcription regulation</keyword>
<dbReference type="SUPFAM" id="SSF53850">
    <property type="entry name" value="Periplasmic binding protein-like II"/>
    <property type="match status" value="1"/>
</dbReference>
<evidence type="ECO:0000256" key="3">
    <source>
        <dbReference type="ARBA" id="ARBA00023163"/>
    </source>
</evidence>
<gene>
    <name evidence="5" type="ORF">AB870_17840</name>
</gene>
<sequence>MLQGLEQAKMDAAVVLLPEGVPLPDGVASTRMGHKPTVVVAPKAFGPPDKPTSLAELAAHPWALNQDDCGMRSALSRAMSMAGLPFNVAVEAFDSALQLSLVARGLGVGLASPEVLARSPHAKSLQILDVPEFRSGLNVWLVHGALPSRLARPVALVRDTLIEKLAQDGASLPRAPSPRKKRRTS</sequence>
<dbReference type="PANTHER" id="PTHR30126:SF39">
    <property type="entry name" value="HTH-TYPE TRANSCRIPTIONAL REGULATOR CYSL"/>
    <property type="match status" value="1"/>
</dbReference>
<dbReference type="Gene3D" id="3.40.190.290">
    <property type="match status" value="1"/>
</dbReference>
<dbReference type="Pfam" id="PF03466">
    <property type="entry name" value="LysR_substrate"/>
    <property type="match status" value="1"/>
</dbReference>
<evidence type="ECO:0000313" key="6">
    <source>
        <dbReference type="Proteomes" id="UP000035651"/>
    </source>
</evidence>
<dbReference type="PANTHER" id="PTHR30126">
    <property type="entry name" value="HTH-TYPE TRANSCRIPTIONAL REGULATOR"/>
    <property type="match status" value="1"/>
</dbReference>
<dbReference type="CDD" id="cd05466">
    <property type="entry name" value="PBP2_LTTR_substrate"/>
    <property type="match status" value="1"/>
</dbReference>
<dbReference type="KEGG" id="pfg:AB870_17840"/>
<proteinExistence type="inferred from homology"/>
<dbReference type="STRING" id="656179.AB870_17840"/>
<dbReference type="GO" id="GO:0006355">
    <property type="term" value="P:regulation of DNA-templated transcription"/>
    <property type="evidence" value="ECO:0007669"/>
    <property type="project" value="TreeGrafter"/>
</dbReference>
<evidence type="ECO:0000313" key="5">
    <source>
        <dbReference type="EMBL" id="ANI21671.1"/>
    </source>
</evidence>
<dbReference type="GO" id="GO:0000976">
    <property type="term" value="F:transcription cis-regulatory region binding"/>
    <property type="evidence" value="ECO:0007669"/>
    <property type="project" value="TreeGrafter"/>
</dbReference>
<name>A0A173H055_9BURK</name>
<reference evidence="5" key="1">
    <citation type="submission" date="2016-06" db="EMBL/GenBank/DDBJ databases">
        <title>Complete Genome Sequence of Pandoraea faecigallinarum DSM-23572.</title>
        <authorList>
            <person name="Yong D."/>
            <person name="Ee R."/>
            <person name="Lim Y.-L."/>
            <person name="Yin W.-F."/>
            <person name="Chan K.-G."/>
        </authorList>
    </citation>
    <scope>NUCLEOTIDE SEQUENCE</scope>
    <source>
        <strain evidence="5">DSM 23572</strain>
    </source>
</reference>
<dbReference type="InterPro" id="IPR005119">
    <property type="entry name" value="LysR_subst-bd"/>
</dbReference>